<keyword evidence="1" id="KW-0694">RNA-binding</keyword>
<reference evidence="3" key="1">
    <citation type="submission" date="2021-02" db="EMBL/GenBank/DDBJ databases">
        <authorList>
            <person name="Dougan E. K."/>
            <person name="Rhodes N."/>
            <person name="Thang M."/>
            <person name="Chan C."/>
        </authorList>
    </citation>
    <scope>NUCLEOTIDE SEQUENCE</scope>
</reference>
<dbReference type="Pfam" id="PF01918">
    <property type="entry name" value="Alba"/>
    <property type="match status" value="1"/>
</dbReference>
<accession>A0A813K9S0</accession>
<dbReference type="SUPFAM" id="SSF82704">
    <property type="entry name" value="AlbA-like"/>
    <property type="match status" value="1"/>
</dbReference>
<feature type="non-terminal residue" evidence="3">
    <location>
        <position position="1"/>
    </location>
</feature>
<dbReference type="Gene3D" id="3.30.110.20">
    <property type="entry name" value="Alba-like domain"/>
    <property type="match status" value="1"/>
</dbReference>
<feature type="domain" description="DNA/RNA-binding protein Alba-like" evidence="2">
    <location>
        <begin position="28"/>
        <end position="92"/>
    </location>
</feature>
<organism evidence="3 4">
    <name type="scientific">Polarella glacialis</name>
    <name type="common">Dinoflagellate</name>
    <dbReference type="NCBI Taxonomy" id="89957"/>
    <lineage>
        <taxon>Eukaryota</taxon>
        <taxon>Sar</taxon>
        <taxon>Alveolata</taxon>
        <taxon>Dinophyceae</taxon>
        <taxon>Suessiales</taxon>
        <taxon>Suessiaceae</taxon>
        <taxon>Polarella</taxon>
    </lineage>
</organism>
<evidence type="ECO:0000313" key="4">
    <source>
        <dbReference type="Proteomes" id="UP000626109"/>
    </source>
</evidence>
<dbReference type="AlphaFoldDB" id="A0A813K9S0"/>
<evidence type="ECO:0000259" key="2">
    <source>
        <dbReference type="Pfam" id="PF01918"/>
    </source>
</evidence>
<dbReference type="InterPro" id="IPR036882">
    <property type="entry name" value="Alba-like_dom_sf"/>
</dbReference>
<evidence type="ECO:0000256" key="1">
    <source>
        <dbReference type="ARBA" id="ARBA00022884"/>
    </source>
</evidence>
<dbReference type="InterPro" id="IPR002775">
    <property type="entry name" value="DNA/RNA-bd_Alba-like"/>
</dbReference>
<dbReference type="GO" id="GO:0003723">
    <property type="term" value="F:RNA binding"/>
    <property type="evidence" value="ECO:0007669"/>
    <property type="project" value="UniProtKB-KW"/>
</dbReference>
<name>A0A813K9S0_POLGL</name>
<gene>
    <name evidence="3" type="ORF">PGLA2088_LOCUS30576</name>
</gene>
<sequence>AVTATMTDAEVTAEVAAEVTTVDAKSAIMKVTAKKNVGFYMRAAASFLRGTEDKKPVEELTLTALGEAISIVATVATRAEKEGLATIIKVSTHYADVPAGSDSSAVRGCAQLQVVLRNTSSGAGK</sequence>
<protein>
    <recommendedName>
        <fullName evidence="2">DNA/RNA-binding protein Alba-like domain-containing protein</fullName>
    </recommendedName>
</protein>
<evidence type="ECO:0000313" key="3">
    <source>
        <dbReference type="EMBL" id="CAE8698117.1"/>
    </source>
</evidence>
<comment type="caution">
    <text evidence="3">The sequence shown here is derived from an EMBL/GenBank/DDBJ whole genome shotgun (WGS) entry which is preliminary data.</text>
</comment>
<proteinExistence type="predicted"/>
<dbReference type="EMBL" id="CAJNNW010028880">
    <property type="protein sequence ID" value="CAE8698117.1"/>
    <property type="molecule type" value="Genomic_DNA"/>
</dbReference>
<dbReference type="Proteomes" id="UP000626109">
    <property type="component" value="Unassembled WGS sequence"/>
</dbReference>